<feature type="region of interest" description="Disordered" evidence="2">
    <location>
        <begin position="525"/>
        <end position="545"/>
    </location>
</feature>
<organism evidence="4 5">
    <name type="scientific">Phialocephala subalpina</name>
    <dbReference type="NCBI Taxonomy" id="576137"/>
    <lineage>
        <taxon>Eukaryota</taxon>
        <taxon>Fungi</taxon>
        <taxon>Dikarya</taxon>
        <taxon>Ascomycota</taxon>
        <taxon>Pezizomycotina</taxon>
        <taxon>Leotiomycetes</taxon>
        <taxon>Helotiales</taxon>
        <taxon>Mollisiaceae</taxon>
        <taxon>Phialocephala</taxon>
        <taxon>Phialocephala fortinii species complex</taxon>
    </lineage>
</organism>
<keyword evidence="1" id="KW-0175">Coiled coil</keyword>
<evidence type="ECO:0000313" key="4">
    <source>
        <dbReference type="EMBL" id="CZR56915.1"/>
    </source>
</evidence>
<dbReference type="OrthoDB" id="5330858at2759"/>
<dbReference type="AlphaFoldDB" id="A0A1L7WVW0"/>
<evidence type="ECO:0000256" key="1">
    <source>
        <dbReference type="SAM" id="Coils"/>
    </source>
</evidence>
<dbReference type="Pfam" id="PF10395">
    <property type="entry name" value="Utp8_b_propeller"/>
    <property type="match status" value="1"/>
</dbReference>
<reference evidence="4 5" key="1">
    <citation type="submission" date="2016-03" db="EMBL/GenBank/DDBJ databases">
        <authorList>
            <person name="Ploux O."/>
        </authorList>
    </citation>
    <scope>NUCLEOTIDE SEQUENCE [LARGE SCALE GENOMIC DNA]</scope>
    <source>
        <strain evidence="4 5">UAMH 11012</strain>
    </source>
</reference>
<evidence type="ECO:0000256" key="2">
    <source>
        <dbReference type="SAM" id="MobiDB-lite"/>
    </source>
</evidence>
<keyword evidence="5" id="KW-1185">Reference proteome</keyword>
<name>A0A1L7WVW0_9HELO</name>
<feature type="coiled-coil region" evidence="1">
    <location>
        <begin position="675"/>
        <end position="702"/>
    </location>
</feature>
<evidence type="ECO:0000313" key="5">
    <source>
        <dbReference type="Proteomes" id="UP000184330"/>
    </source>
</evidence>
<gene>
    <name evidence="4" type="ORF">PAC_06804</name>
</gene>
<dbReference type="Proteomes" id="UP000184330">
    <property type="component" value="Unassembled WGS sequence"/>
</dbReference>
<feature type="domain" description="Utp8 beta-propeller" evidence="3">
    <location>
        <begin position="6"/>
        <end position="370"/>
    </location>
</feature>
<dbReference type="EMBL" id="FJOG01000009">
    <property type="protein sequence ID" value="CZR56915.1"/>
    <property type="molecule type" value="Genomic_DNA"/>
</dbReference>
<sequence length="932" mass="101501">MSSRFSIQKPYVIASLPQPIDHSNGRYVVGEVVSGGVGTKKRKRSELAVGIDGEGLSLYDISSSKLITSYALPPQSSFTCAPVSVRTRISKTTVERRSYASTATPQLQLTLFREIVTGTSTESSTTSHPLTSSSRPITYLGTITSAKAPEAEANIHDILAVQEDGEIHCFDGDSLQERWVSPASALVRDVARHTSERKVEFAHLTNAYAASQGILKGRQDLFAFYPQEVTDDGFNPDILVLITKSSGEVSSRTLHIVSLPRRAAVHMNGLQHSVDSLLVAEIPSAPADNLSGQTSFSLQVSTGVLQQFQNETLTTFDLSDTLPKEQTKLKTVGGTSFLRLSSTSVLVSSSQSVTVYNPKYQSTLATVELELAGNSDTRKRKREGTDENTMKNECKFIVYFPKLSVAVAIISNKLIGIQVEGHQDRQGRLRTAGLLIDSIRCSAKGQTRPAKIDNSASTKIDGITTLSNFLPSIIGDHVPWEDQIRDIESWFQKGECDTASFDTKLAPQLGVTLPAELRNGLTNGLDSAVEKKPDPASNNNTSANGRLAPADVDRRWILYALGKIFTIENGASESKLSATFEDSHTFMWLLEHGFMTAANIEAAIRKSNSTSKSLQPGQLVDLIVNIDPNMHLLLVLVAKNYLGAAELLYVIRNLMESLGLLGENPNTKQGLLANVEHLEVPNEDLEEQVEQLEAEIEQDLEMAEYQLGAGSGTRGHALSQALSKLYARPSLDIVHALQTTYSSQEIVCLIYLLRFELARGGWTTKYIDAAELDVGEDGEEATGYEDNAIILISSLLNTCVDAIGAGGWLSGEARLVDGDRFEAEELISSLKLEVSAALEGIEEAVYLKGLTSEMIKYGDAVESTLPKHKRTDILMASADEDISLLPVGLKVEKDIALNKVGAGGAVYKRTKRDIGYLKSQKVGKYSRERIRI</sequence>
<dbReference type="InterPro" id="IPR018843">
    <property type="entry name" value="Utp8_b-prop"/>
</dbReference>
<protein>
    <recommendedName>
        <fullName evidence="3">Utp8 beta-propeller domain-containing protein</fullName>
    </recommendedName>
</protein>
<dbReference type="STRING" id="576137.A0A1L7WVW0"/>
<evidence type="ECO:0000259" key="3">
    <source>
        <dbReference type="Pfam" id="PF10395"/>
    </source>
</evidence>
<proteinExistence type="predicted"/>
<accession>A0A1L7WVW0</accession>